<proteinExistence type="predicted"/>
<dbReference type="AlphaFoldDB" id="A0A0A9BAT5"/>
<protein>
    <submittedName>
        <fullName evidence="1">Uncharacterized protein</fullName>
    </submittedName>
</protein>
<evidence type="ECO:0000313" key="1">
    <source>
        <dbReference type="EMBL" id="JAD58330.1"/>
    </source>
</evidence>
<organism evidence="1">
    <name type="scientific">Arundo donax</name>
    <name type="common">Giant reed</name>
    <name type="synonym">Donax arundinaceus</name>
    <dbReference type="NCBI Taxonomy" id="35708"/>
    <lineage>
        <taxon>Eukaryota</taxon>
        <taxon>Viridiplantae</taxon>
        <taxon>Streptophyta</taxon>
        <taxon>Embryophyta</taxon>
        <taxon>Tracheophyta</taxon>
        <taxon>Spermatophyta</taxon>
        <taxon>Magnoliopsida</taxon>
        <taxon>Liliopsida</taxon>
        <taxon>Poales</taxon>
        <taxon>Poaceae</taxon>
        <taxon>PACMAD clade</taxon>
        <taxon>Arundinoideae</taxon>
        <taxon>Arundineae</taxon>
        <taxon>Arundo</taxon>
    </lineage>
</organism>
<reference evidence="1" key="1">
    <citation type="submission" date="2014-09" db="EMBL/GenBank/DDBJ databases">
        <authorList>
            <person name="Magalhaes I.L.F."/>
            <person name="Oliveira U."/>
            <person name="Santos F.R."/>
            <person name="Vidigal T.H.D.A."/>
            <person name="Brescovit A.D."/>
            <person name="Santos A.J."/>
        </authorList>
    </citation>
    <scope>NUCLEOTIDE SEQUENCE</scope>
    <source>
        <tissue evidence="1">Shoot tissue taken approximately 20 cm above the soil surface</tissue>
    </source>
</reference>
<reference evidence="1" key="2">
    <citation type="journal article" date="2015" name="Data Brief">
        <title>Shoot transcriptome of the giant reed, Arundo donax.</title>
        <authorList>
            <person name="Barrero R.A."/>
            <person name="Guerrero F.D."/>
            <person name="Moolhuijzen P."/>
            <person name="Goolsby J.A."/>
            <person name="Tidwell J."/>
            <person name="Bellgard S.E."/>
            <person name="Bellgard M.I."/>
        </authorList>
    </citation>
    <scope>NUCLEOTIDE SEQUENCE</scope>
    <source>
        <tissue evidence="1">Shoot tissue taken approximately 20 cm above the soil surface</tissue>
    </source>
</reference>
<sequence>MQPHNLSSAVLFHYLDLDLDFISSLLRLPFSPSLGFIYCISSW</sequence>
<dbReference type="EMBL" id="GBRH01239565">
    <property type="protein sequence ID" value="JAD58330.1"/>
    <property type="molecule type" value="Transcribed_RNA"/>
</dbReference>
<accession>A0A0A9BAT5</accession>
<name>A0A0A9BAT5_ARUDO</name>